<feature type="domain" description="Uroporphyrinogen decarboxylase (URO-D)" evidence="1">
    <location>
        <begin position="240"/>
        <end position="443"/>
    </location>
</feature>
<reference evidence="2" key="1">
    <citation type="submission" date="2016-10" db="EMBL/GenBank/DDBJ databases">
        <title>Sequence of Gallionella enrichment culture.</title>
        <authorList>
            <person name="Poehlein A."/>
            <person name="Muehling M."/>
            <person name="Daniel R."/>
        </authorList>
    </citation>
    <scope>NUCLEOTIDE SEQUENCE</scope>
</reference>
<dbReference type="AlphaFoldDB" id="A0A1J5S8M2"/>
<dbReference type="PANTHER" id="PTHR47099">
    <property type="entry name" value="METHYLCOBAMIDE:COM METHYLTRANSFERASE MTBA"/>
    <property type="match status" value="1"/>
</dbReference>
<dbReference type="InterPro" id="IPR052024">
    <property type="entry name" value="Methanogen_methyltrans"/>
</dbReference>
<name>A0A1J5S8M2_9ZZZZ</name>
<dbReference type="Gene3D" id="3.20.20.210">
    <property type="match status" value="1"/>
</dbReference>
<dbReference type="EC" id="4.1.1.37" evidence="2"/>
<dbReference type="EMBL" id="MLJW01000145">
    <property type="protein sequence ID" value="OIQ96621.1"/>
    <property type="molecule type" value="Genomic_DNA"/>
</dbReference>
<sequence length="445" mass="50797">MNRNRRHNAEASEDEMKAHLDAGDRMNTLVQTPEAKLAYDARWQRIMDCVALKQPDRMPVVMYATYWLAKYGGISYKELTYDYEKTKAIAERAVLEFEPDACISLVGASALGPVFDATGYKQLRWPGHGVGDNQPYQYLDREYMKAEEFADFLRDPTGFYLNTYLPRIFTAFEGFEQFPVLPGMFYFRAITGLRPLANPEFRKALQRVLDAADEVDRYMTHTGQWNKRINALGFPLINGSASGAPYDVLADYFRGATGMMKDLFRHKEQLLEAIELMRHYLVKMTIANARASGNPIVFIPIHWGPDAFMSPKQFETFWWPSFRQMLVELIDADLIPMPLWESDCTKRLETIKDIPPGKCIYWFERTDMVKAFEVLGDVVALRGNLSPSMMTSGTPDQVDAAVKRLVDEVWNKGGNLLLDTAFGIPDETPVENVRAMFDSARKYAG</sequence>
<gene>
    <name evidence="2" type="primary">hemE_10</name>
    <name evidence="2" type="ORF">GALL_213240</name>
</gene>
<organism evidence="2">
    <name type="scientific">mine drainage metagenome</name>
    <dbReference type="NCBI Taxonomy" id="410659"/>
    <lineage>
        <taxon>unclassified sequences</taxon>
        <taxon>metagenomes</taxon>
        <taxon>ecological metagenomes</taxon>
    </lineage>
</organism>
<keyword evidence="2" id="KW-0456">Lyase</keyword>
<dbReference type="InterPro" id="IPR000257">
    <property type="entry name" value="Uroporphyrinogen_deCOase"/>
</dbReference>
<dbReference type="Pfam" id="PF01208">
    <property type="entry name" value="URO-D"/>
    <property type="match status" value="1"/>
</dbReference>
<evidence type="ECO:0000259" key="1">
    <source>
        <dbReference type="Pfam" id="PF01208"/>
    </source>
</evidence>
<dbReference type="GO" id="GO:0006779">
    <property type="term" value="P:porphyrin-containing compound biosynthetic process"/>
    <property type="evidence" value="ECO:0007669"/>
    <property type="project" value="InterPro"/>
</dbReference>
<accession>A0A1J5S8M2</accession>
<dbReference type="SUPFAM" id="SSF51726">
    <property type="entry name" value="UROD/MetE-like"/>
    <property type="match status" value="1"/>
</dbReference>
<dbReference type="InterPro" id="IPR038071">
    <property type="entry name" value="UROD/MetE-like_sf"/>
</dbReference>
<dbReference type="GO" id="GO:0004853">
    <property type="term" value="F:uroporphyrinogen decarboxylase activity"/>
    <property type="evidence" value="ECO:0007669"/>
    <property type="project" value="UniProtKB-EC"/>
</dbReference>
<protein>
    <submittedName>
        <fullName evidence="2">Uroporphyrinogen decarboxylase</fullName>
        <ecNumber evidence="2">4.1.1.37</ecNumber>
    </submittedName>
</protein>
<evidence type="ECO:0000313" key="2">
    <source>
        <dbReference type="EMBL" id="OIQ96621.1"/>
    </source>
</evidence>
<dbReference type="PANTHER" id="PTHR47099:SF1">
    <property type="entry name" value="METHYLCOBAMIDE:COM METHYLTRANSFERASE MTBA"/>
    <property type="match status" value="1"/>
</dbReference>
<comment type="caution">
    <text evidence="2">The sequence shown here is derived from an EMBL/GenBank/DDBJ whole genome shotgun (WGS) entry which is preliminary data.</text>
</comment>
<proteinExistence type="predicted"/>